<accession>A0AA96WB18</accession>
<gene>
    <name evidence="1" type="ORF">HJG54_01130</name>
</gene>
<name>A0AA96WB18_9CYAN</name>
<sequence>MPGGPSEAYLNLLNLSAYRDTFRQGVLEQRLLLEALENLVIPQSVFTGHSAPPLPMGKTSYQLQIEPTVVLGQSHGAQYANMMAAVEPKIRGGVPTGSPGFWSLLLAENELAPVIGLLLGTLQPLNFLYPGLQLLQTAWEAADPIAYAPRVAKNPLPNHPARSVYQPVGQGDTEVPQAVFDALALATGVEQAGPILWSTMQTSLPLENLDGIVPYDVSRNRVSRNGSLYTGVVVQFAGDGIADPHTIFSQLDAVKYQYRQFFKSLLSTGTAVVPDPLTAQEDGFNLFGLLALKNPNTQ</sequence>
<evidence type="ECO:0000313" key="1">
    <source>
        <dbReference type="EMBL" id="WNZ21610.1"/>
    </source>
</evidence>
<protein>
    <submittedName>
        <fullName evidence="1">Uncharacterized protein</fullName>
    </submittedName>
</protein>
<dbReference type="EMBL" id="CP053586">
    <property type="protein sequence ID" value="WNZ21610.1"/>
    <property type="molecule type" value="Genomic_DNA"/>
</dbReference>
<organism evidence="1">
    <name type="scientific">Leptolyngbya sp. NK1-12</name>
    <dbReference type="NCBI Taxonomy" id="2547451"/>
    <lineage>
        <taxon>Bacteria</taxon>
        <taxon>Bacillati</taxon>
        <taxon>Cyanobacteriota</taxon>
        <taxon>Cyanophyceae</taxon>
        <taxon>Leptolyngbyales</taxon>
        <taxon>Leptolyngbyaceae</taxon>
        <taxon>Leptolyngbya group</taxon>
        <taxon>Leptolyngbya</taxon>
    </lineage>
</organism>
<dbReference type="InterPro" id="IPR029058">
    <property type="entry name" value="AB_hydrolase_fold"/>
</dbReference>
<reference evidence="1" key="1">
    <citation type="submission" date="2020-05" db="EMBL/GenBank/DDBJ databases">
        <authorList>
            <person name="Zhu T."/>
            <person name="Keshari N."/>
            <person name="Lu X."/>
        </authorList>
    </citation>
    <scope>NUCLEOTIDE SEQUENCE</scope>
    <source>
        <strain evidence="1">NK1-12</strain>
    </source>
</reference>
<dbReference type="Gene3D" id="3.40.50.1820">
    <property type="entry name" value="alpha/beta hydrolase"/>
    <property type="match status" value="1"/>
</dbReference>
<dbReference type="AlphaFoldDB" id="A0AA96WB18"/>
<dbReference type="SUPFAM" id="SSF53474">
    <property type="entry name" value="alpha/beta-Hydrolases"/>
    <property type="match status" value="1"/>
</dbReference>
<dbReference type="RefSeq" id="WP_316432865.1">
    <property type="nucleotide sequence ID" value="NZ_CP053586.1"/>
</dbReference>
<proteinExistence type="predicted"/>